<accession>A0A430A131</accession>
<name>A0A430A131_9ENTE</name>
<gene>
    <name evidence="2" type="ORF">CBF37_01920</name>
</gene>
<comment type="caution">
    <text evidence="2">The sequence shown here is derived from an EMBL/GenBank/DDBJ whole genome shotgun (WGS) entry which is preliminary data.</text>
</comment>
<evidence type="ECO:0000256" key="1">
    <source>
        <dbReference type="SAM" id="Coils"/>
    </source>
</evidence>
<proteinExistence type="predicted"/>
<sequence>MKQFNSKRQVKAYGVENFRPMTVKERWEVYSKLNKQQRTVLDEHRKFLVRSAFIKNSYLAASDWEFVDIRIDDKYPNKHNKELYCQCGRRLKYQYVIKSKKNGQAIYLGSQHFRDHLNIPHHVAAEIVKKINNVDVALDEILWLKRQNNFFPKKLWQDYQYLLFLNQFAKVSLPINQLFTKRIADFEQAELPVYENDYRLLEQEINRLNQQPNQHRQEFLTETHFEVFKSRLTQNIEQDILFSYTSVWAKQIQQRMKKYREKPKMPDSYFQQLHEIFLLADDKTIHAFKKELLTFANRGVGKWIQPSIYEQMLEVISATGYNYLFLSQIHPFIREGLIPYHQSKDAVDSIIIKDEREMKQQIKKKKSLQAINDLLADYSKQEQKQLLTELLHRVDGHTD</sequence>
<dbReference type="RefSeq" id="WP_125983034.1">
    <property type="nucleotide sequence ID" value="NZ_NGJS01000002.1"/>
</dbReference>
<evidence type="ECO:0000313" key="3">
    <source>
        <dbReference type="Proteomes" id="UP000287857"/>
    </source>
</evidence>
<keyword evidence="3" id="KW-1185">Reference proteome</keyword>
<organism evidence="2 3">
    <name type="scientific">Vagococcus vulneris</name>
    <dbReference type="NCBI Taxonomy" id="1977869"/>
    <lineage>
        <taxon>Bacteria</taxon>
        <taxon>Bacillati</taxon>
        <taxon>Bacillota</taxon>
        <taxon>Bacilli</taxon>
        <taxon>Lactobacillales</taxon>
        <taxon>Enterococcaceae</taxon>
        <taxon>Vagococcus</taxon>
    </lineage>
</organism>
<dbReference type="OrthoDB" id="2183421at2"/>
<dbReference type="Proteomes" id="UP000287857">
    <property type="component" value="Unassembled WGS sequence"/>
</dbReference>
<reference evidence="2 3" key="1">
    <citation type="submission" date="2017-05" db="EMBL/GenBank/DDBJ databases">
        <title>Vagococcus spp. assemblies.</title>
        <authorList>
            <person name="Gulvik C.A."/>
        </authorList>
    </citation>
    <scope>NUCLEOTIDE SEQUENCE [LARGE SCALE GENOMIC DNA]</scope>
    <source>
        <strain evidence="2 3">SS1995</strain>
    </source>
</reference>
<dbReference type="AlphaFoldDB" id="A0A430A131"/>
<keyword evidence="1" id="KW-0175">Coiled coil</keyword>
<feature type="coiled-coil region" evidence="1">
    <location>
        <begin position="184"/>
        <end position="218"/>
    </location>
</feature>
<evidence type="ECO:0000313" key="2">
    <source>
        <dbReference type="EMBL" id="RSU00082.1"/>
    </source>
</evidence>
<protein>
    <submittedName>
        <fullName evidence="2">Uncharacterized protein</fullName>
    </submittedName>
</protein>
<dbReference type="EMBL" id="NGJS01000002">
    <property type="protein sequence ID" value="RSU00082.1"/>
    <property type="molecule type" value="Genomic_DNA"/>
</dbReference>